<gene>
    <name evidence="2" type="ORF">TSAR_001314</name>
</gene>
<evidence type="ECO:0000313" key="3">
    <source>
        <dbReference type="Proteomes" id="UP000215335"/>
    </source>
</evidence>
<feature type="compositionally biased region" description="Basic and acidic residues" evidence="1">
    <location>
        <begin position="1"/>
        <end position="15"/>
    </location>
</feature>
<keyword evidence="3" id="KW-1185">Reference proteome</keyword>
<protein>
    <submittedName>
        <fullName evidence="2">Uncharacterized protein</fullName>
    </submittedName>
</protein>
<reference evidence="2 3" key="1">
    <citation type="journal article" date="2017" name="Curr. Biol.">
        <title>The Evolution of Venom by Co-option of Single-Copy Genes.</title>
        <authorList>
            <person name="Martinson E.O."/>
            <person name="Mrinalini"/>
            <person name="Kelkar Y.D."/>
            <person name="Chang C.H."/>
            <person name="Werren J.H."/>
        </authorList>
    </citation>
    <scope>NUCLEOTIDE SEQUENCE [LARGE SCALE GENOMIC DNA]</scope>
    <source>
        <strain evidence="2 3">Alberta</strain>
        <tissue evidence="2">Whole body</tissue>
    </source>
</reference>
<dbReference type="AlphaFoldDB" id="A0A232FKH9"/>
<name>A0A232FKH9_9HYME</name>
<feature type="region of interest" description="Disordered" evidence="1">
    <location>
        <begin position="1"/>
        <end position="29"/>
    </location>
</feature>
<sequence length="250" mass="27802">MAGIHDHQKTKEHAKPGSSVPPEVPAEERTISPNRRLKIACFLGFTFRAFSVRLHGFQNNTRGKPGRSVPPEVSAEGRTISLNQRLSVGLYNRQLQLRGELSARTKGCKSRFLGVHLSSVLGTFARFLIDQAYIHLKRMEKDAKPGSKHRPEPKAVNSVFLGVHLSGVLGPFARFLFNLASMDLKGTISAENQIGLHLRKFLQRDEISASTKGCKSRFFVNRACVGLEWTEKHAKLDRSVSPAVALLFHP</sequence>
<accession>A0A232FKH9</accession>
<comment type="caution">
    <text evidence="2">The sequence shown here is derived from an EMBL/GenBank/DDBJ whole genome shotgun (WGS) entry which is preliminary data.</text>
</comment>
<evidence type="ECO:0000313" key="2">
    <source>
        <dbReference type="EMBL" id="OXU30968.1"/>
    </source>
</evidence>
<evidence type="ECO:0000256" key="1">
    <source>
        <dbReference type="SAM" id="MobiDB-lite"/>
    </source>
</evidence>
<proteinExistence type="predicted"/>
<dbReference type="Proteomes" id="UP000215335">
    <property type="component" value="Unassembled WGS sequence"/>
</dbReference>
<organism evidence="2 3">
    <name type="scientific">Trichomalopsis sarcophagae</name>
    <dbReference type="NCBI Taxonomy" id="543379"/>
    <lineage>
        <taxon>Eukaryota</taxon>
        <taxon>Metazoa</taxon>
        <taxon>Ecdysozoa</taxon>
        <taxon>Arthropoda</taxon>
        <taxon>Hexapoda</taxon>
        <taxon>Insecta</taxon>
        <taxon>Pterygota</taxon>
        <taxon>Neoptera</taxon>
        <taxon>Endopterygota</taxon>
        <taxon>Hymenoptera</taxon>
        <taxon>Apocrita</taxon>
        <taxon>Proctotrupomorpha</taxon>
        <taxon>Chalcidoidea</taxon>
        <taxon>Pteromalidae</taxon>
        <taxon>Pteromalinae</taxon>
        <taxon>Trichomalopsis</taxon>
    </lineage>
</organism>
<dbReference type="EMBL" id="NNAY01000102">
    <property type="protein sequence ID" value="OXU30968.1"/>
    <property type="molecule type" value="Genomic_DNA"/>
</dbReference>